<name>G9ABU3_SINF1</name>
<dbReference type="HOGENOM" id="CLU_3238665_0_0_5"/>
<reference evidence="1 2" key="1">
    <citation type="journal article" date="2012" name="J. Bacteriol.">
        <title>Genome sequence of the soybean symbiont Sinorhizobium fredii HH103.</title>
        <authorList>
            <person name="Weidner S."/>
            <person name="Becker A."/>
            <person name="Bonilla I."/>
            <person name="Jaenicke S."/>
            <person name="Lloret J."/>
            <person name="Margaret I."/>
            <person name="Puhler A."/>
            <person name="Ruiz-Sainz J.E."/>
            <person name="Schneiker-Bekel S."/>
            <person name="Szczepanowski R."/>
            <person name="Vinardell J.M."/>
            <person name="Zehner S."/>
            <person name="Gottfert M."/>
        </authorList>
    </citation>
    <scope>NUCLEOTIDE SEQUENCE [LARGE SCALE GENOMIC DNA]</scope>
    <source>
        <strain evidence="1 2">HH103</strain>
        <plasmid evidence="2">pSfHH103b</plasmid>
    </source>
</reference>
<dbReference type="PATRIC" id="fig|380.5.peg.4248"/>
<dbReference type="Proteomes" id="UP000007735">
    <property type="component" value="Plasmid pSfHH103b"/>
</dbReference>
<geneLocation type="plasmid" evidence="1 2">
    <name>pSfHH103b</name>
</geneLocation>
<evidence type="ECO:0000313" key="1">
    <source>
        <dbReference type="EMBL" id="CCE98522.1"/>
    </source>
</evidence>
<evidence type="ECO:0000313" key="2">
    <source>
        <dbReference type="Proteomes" id="UP000007735"/>
    </source>
</evidence>
<keyword evidence="1" id="KW-0614">Plasmid</keyword>
<protein>
    <submittedName>
        <fullName evidence="1">Uncharacterized protein</fullName>
    </submittedName>
</protein>
<gene>
    <name evidence="1" type="ordered locus">SFHH103_04031</name>
</gene>
<proteinExistence type="predicted"/>
<dbReference type="EMBL" id="HE616892">
    <property type="protein sequence ID" value="CCE98522.1"/>
    <property type="molecule type" value="Genomic_DNA"/>
</dbReference>
<accession>G9ABU3</accession>
<dbReference type="KEGG" id="sfh:SFHH103_04031"/>
<organism evidence="1 2">
    <name type="scientific">Sinorhizobium fredii (strain HH103)</name>
    <dbReference type="NCBI Taxonomy" id="1117943"/>
    <lineage>
        <taxon>Bacteria</taxon>
        <taxon>Pseudomonadati</taxon>
        <taxon>Pseudomonadota</taxon>
        <taxon>Alphaproteobacteria</taxon>
        <taxon>Hyphomicrobiales</taxon>
        <taxon>Rhizobiaceae</taxon>
        <taxon>Sinorhizobium/Ensifer group</taxon>
        <taxon>Sinorhizobium</taxon>
    </lineage>
</organism>
<dbReference type="AlphaFoldDB" id="G9ABU3"/>
<dbReference type="RefSeq" id="WP_014342027.1">
    <property type="nucleotide sequence ID" value="NC_016836.1"/>
</dbReference>
<sequence length="43" mass="5051">MNRWERAISHLATKHQLHPNQITQWRPPAIDKLAMVFDASGRK</sequence>